<dbReference type="EMBL" id="QYUL01000001">
    <property type="protein sequence ID" value="RJF84705.1"/>
    <property type="molecule type" value="Genomic_DNA"/>
</dbReference>
<feature type="domain" description="Isochorismatase-like" evidence="2">
    <location>
        <begin position="28"/>
        <end position="179"/>
    </location>
</feature>
<dbReference type="Proteomes" id="UP000283458">
    <property type="component" value="Unassembled WGS sequence"/>
</dbReference>
<dbReference type="InterPro" id="IPR000868">
    <property type="entry name" value="Isochorismatase-like_dom"/>
</dbReference>
<dbReference type="Pfam" id="PF00857">
    <property type="entry name" value="Isochorismatase"/>
    <property type="match status" value="1"/>
</dbReference>
<proteinExistence type="predicted"/>
<accession>A0A418W3V1</accession>
<dbReference type="Gene3D" id="3.40.50.850">
    <property type="entry name" value="Isochorismatase-like"/>
    <property type="match status" value="1"/>
</dbReference>
<comment type="caution">
    <text evidence="3">The sequence shown here is derived from an EMBL/GenBank/DDBJ whole genome shotgun (WGS) entry which is preliminary data.</text>
</comment>
<name>A0A418W3V1_9PROT</name>
<evidence type="ECO:0000259" key="2">
    <source>
        <dbReference type="Pfam" id="PF00857"/>
    </source>
</evidence>
<reference evidence="3 4" key="1">
    <citation type="submission" date="2018-09" db="EMBL/GenBank/DDBJ databases">
        <authorList>
            <person name="Zhu H."/>
        </authorList>
    </citation>
    <scope>NUCLEOTIDE SEQUENCE [LARGE SCALE GENOMIC DNA]</scope>
    <source>
        <strain evidence="3 4">K2W22B-5</strain>
    </source>
</reference>
<protein>
    <submittedName>
        <fullName evidence="3">Cysteine hydrolase</fullName>
    </submittedName>
</protein>
<evidence type="ECO:0000313" key="4">
    <source>
        <dbReference type="Proteomes" id="UP000283458"/>
    </source>
</evidence>
<gene>
    <name evidence="3" type="ORF">D3877_09420</name>
</gene>
<dbReference type="OrthoDB" id="9794942at2"/>
<dbReference type="AlphaFoldDB" id="A0A418W3V1"/>
<dbReference type="RefSeq" id="WP_119830343.1">
    <property type="nucleotide sequence ID" value="NZ_QYUL01000001.1"/>
</dbReference>
<organism evidence="3 4">
    <name type="scientific">Azospirillum cavernae</name>
    <dbReference type="NCBI Taxonomy" id="2320860"/>
    <lineage>
        <taxon>Bacteria</taxon>
        <taxon>Pseudomonadati</taxon>
        <taxon>Pseudomonadota</taxon>
        <taxon>Alphaproteobacteria</taxon>
        <taxon>Rhodospirillales</taxon>
        <taxon>Azospirillaceae</taxon>
        <taxon>Azospirillum</taxon>
    </lineage>
</organism>
<dbReference type="PANTHER" id="PTHR43540">
    <property type="entry name" value="PEROXYUREIDOACRYLATE/UREIDOACRYLATE AMIDOHYDROLASE-RELATED"/>
    <property type="match status" value="1"/>
</dbReference>
<evidence type="ECO:0000313" key="3">
    <source>
        <dbReference type="EMBL" id="RJF84705.1"/>
    </source>
</evidence>
<evidence type="ECO:0000256" key="1">
    <source>
        <dbReference type="ARBA" id="ARBA00022801"/>
    </source>
</evidence>
<dbReference type="InterPro" id="IPR050272">
    <property type="entry name" value="Isochorismatase-like_hydrls"/>
</dbReference>
<dbReference type="SUPFAM" id="SSF52499">
    <property type="entry name" value="Isochorismatase-like hydrolases"/>
    <property type="match status" value="1"/>
</dbReference>
<keyword evidence="4" id="KW-1185">Reference proteome</keyword>
<dbReference type="GO" id="GO:0016787">
    <property type="term" value="F:hydrolase activity"/>
    <property type="evidence" value="ECO:0007669"/>
    <property type="project" value="UniProtKB-KW"/>
</dbReference>
<dbReference type="InterPro" id="IPR036380">
    <property type="entry name" value="Isochorismatase-like_sf"/>
</dbReference>
<sequence length="204" mass="20867">MTAPQTRLPQTILTMAGAPLTPSALDSAALVLIDLQREYTDGALPLVGVEAATAEAAALLTLAREHGVPVIHVVHHGKPGGPIFNPDGPFVAILPAVAPLDGEAIIVKAKANSFTGTTLEEVARATGRTDLIIAGFMTHNCVSSTVRGANDRGWRVTVVSAATATRDLPDGQGGIVTAAELQRGVLTGLSDTLAIVVKDAGAWG</sequence>
<keyword evidence="1 3" id="KW-0378">Hydrolase</keyword>
<dbReference type="CDD" id="cd01014">
    <property type="entry name" value="nicotinamidase_related"/>
    <property type="match status" value="1"/>
</dbReference>
<dbReference type="PANTHER" id="PTHR43540:SF15">
    <property type="entry name" value="BLR5631 PROTEIN"/>
    <property type="match status" value="1"/>
</dbReference>